<dbReference type="GO" id="GO:0016787">
    <property type="term" value="F:hydrolase activity"/>
    <property type="evidence" value="ECO:0007669"/>
    <property type="project" value="UniProtKB-KW"/>
</dbReference>
<keyword evidence="1" id="KW-1133">Transmembrane helix</keyword>
<gene>
    <name evidence="2" type="ORF">EDM56_00810</name>
</gene>
<dbReference type="RefSeq" id="WP_122915980.1">
    <property type="nucleotide sequence ID" value="NZ_RHHQ01000003.1"/>
</dbReference>
<feature type="transmembrane region" description="Helical" evidence="1">
    <location>
        <begin position="69"/>
        <end position="87"/>
    </location>
</feature>
<keyword evidence="1" id="KW-0812">Transmembrane</keyword>
<dbReference type="InterPro" id="IPR007404">
    <property type="entry name" value="YdjM-like"/>
</dbReference>
<keyword evidence="1" id="KW-0472">Membrane</keyword>
<dbReference type="OrthoDB" id="110250at2"/>
<evidence type="ECO:0000256" key="1">
    <source>
        <dbReference type="SAM" id="Phobius"/>
    </source>
</evidence>
<feature type="transmembrane region" description="Helical" evidence="1">
    <location>
        <begin position="158"/>
        <end position="174"/>
    </location>
</feature>
<comment type="caution">
    <text evidence="2">The sequence shown here is derived from an EMBL/GenBank/DDBJ whole genome shotgun (WGS) entry which is preliminary data.</text>
</comment>
<keyword evidence="3" id="KW-1185">Reference proteome</keyword>
<protein>
    <submittedName>
        <fullName evidence="2">Metal-dependent hydrolase</fullName>
    </submittedName>
</protein>
<dbReference type="PANTHER" id="PTHR40031">
    <property type="entry name" value="HYPOTHETICAL MEMBRANE SPANNING PROTEIN"/>
    <property type="match status" value="1"/>
</dbReference>
<dbReference type="EMBL" id="RHHQ01000003">
    <property type="protein sequence ID" value="RNB92274.1"/>
    <property type="molecule type" value="Genomic_DNA"/>
</dbReference>
<dbReference type="Proteomes" id="UP000271031">
    <property type="component" value="Unassembled WGS sequence"/>
</dbReference>
<proteinExistence type="predicted"/>
<dbReference type="AlphaFoldDB" id="A0A3M8DWF7"/>
<reference evidence="2 3" key="1">
    <citation type="submission" date="2018-10" db="EMBL/GenBank/DDBJ databases">
        <title>Phylogenomics of Brevibacillus.</title>
        <authorList>
            <person name="Dunlap C."/>
        </authorList>
    </citation>
    <scope>NUCLEOTIDE SEQUENCE [LARGE SCALE GENOMIC DNA]</scope>
    <source>
        <strain evidence="2 3">JCM 15716</strain>
    </source>
</reference>
<evidence type="ECO:0000313" key="2">
    <source>
        <dbReference type="EMBL" id="RNB92274.1"/>
    </source>
</evidence>
<feature type="transmembrane region" description="Helical" evidence="1">
    <location>
        <begin position="133"/>
        <end position="152"/>
    </location>
</feature>
<dbReference type="PANTHER" id="PTHR40031:SF1">
    <property type="entry name" value="MEMBRANE-BOUND METAL-DEPENDENT HYDROLASE"/>
    <property type="match status" value="1"/>
</dbReference>
<feature type="transmembrane region" description="Helical" evidence="1">
    <location>
        <begin position="93"/>
        <end position="112"/>
    </location>
</feature>
<keyword evidence="2" id="KW-0378">Hydrolase</keyword>
<dbReference type="Pfam" id="PF04307">
    <property type="entry name" value="YdjM"/>
    <property type="match status" value="1"/>
</dbReference>
<accession>A0A3M8DWF7</accession>
<evidence type="ECO:0000313" key="3">
    <source>
        <dbReference type="Proteomes" id="UP000271031"/>
    </source>
</evidence>
<dbReference type="InterPro" id="IPR053170">
    <property type="entry name" value="Transcription_regulator"/>
</dbReference>
<sequence length="333" mass="38331">MDTATHFVMGFGLAGLAHLDPAVAAVPGLAETVLLGTVIGSQAPDLDGFTRVLGSAAYIRNHRGISHSIPAIFVWTLLIFGVIQWLYPQTLWLHLLGWTFLAVVLHVFVDLFNSYGTKGLFPFYKRWIALDTMFIFDPFIFAMHLLGLGMWLAGADPGKSFLIIYVLIACYYVWRYRVHQRALVTAEKALKQKGKYWLIPTHSWQQWTMIVKTATHWHVGEMHGSEPIILDSFVIKPESDIVRIAKQDYKVQSFLYFTSFAHPLVKEHDFGYEVKWIDLRYRSKFHGKSHYMFVAVVYLDKQLQIRDSFVGWIHRGEEQLAKKLDPEKDIQVL</sequence>
<organism evidence="2 3">
    <name type="scientific">Brevibacillus fluminis</name>
    <dbReference type="NCBI Taxonomy" id="511487"/>
    <lineage>
        <taxon>Bacteria</taxon>
        <taxon>Bacillati</taxon>
        <taxon>Bacillota</taxon>
        <taxon>Bacilli</taxon>
        <taxon>Bacillales</taxon>
        <taxon>Paenibacillaceae</taxon>
        <taxon>Brevibacillus</taxon>
    </lineage>
</organism>
<name>A0A3M8DWF7_9BACL</name>